<comment type="caution">
    <text evidence="1">The sequence shown here is derived from an EMBL/GenBank/DDBJ whole genome shotgun (WGS) entry which is preliminary data.</text>
</comment>
<dbReference type="EMBL" id="ONZQ02000002">
    <property type="protein sequence ID" value="SPN98979.1"/>
    <property type="molecule type" value="Genomic_DNA"/>
</dbReference>
<evidence type="ECO:0000313" key="2">
    <source>
        <dbReference type="Proteomes" id="UP001187682"/>
    </source>
</evidence>
<reference evidence="1" key="1">
    <citation type="submission" date="2018-03" db="EMBL/GenBank/DDBJ databases">
        <authorList>
            <person name="Guldener U."/>
        </authorList>
    </citation>
    <scope>NUCLEOTIDE SEQUENCE</scope>
</reference>
<name>A0AAE8MUF2_9PEZI</name>
<proteinExistence type="predicted"/>
<organism evidence="1 2">
    <name type="scientific">Cephalotrichum gorgonifer</name>
    <dbReference type="NCBI Taxonomy" id="2041049"/>
    <lineage>
        <taxon>Eukaryota</taxon>
        <taxon>Fungi</taxon>
        <taxon>Dikarya</taxon>
        <taxon>Ascomycota</taxon>
        <taxon>Pezizomycotina</taxon>
        <taxon>Sordariomycetes</taxon>
        <taxon>Hypocreomycetidae</taxon>
        <taxon>Microascales</taxon>
        <taxon>Microascaceae</taxon>
        <taxon>Cephalotrichum</taxon>
    </lineage>
</organism>
<protein>
    <submittedName>
        <fullName evidence="1">Uncharacterized protein</fullName>
    </submittedName>
</protein>
<evidence type="ECO:0000313" key="1">
    <source>
        <dbReference type="EMBL" id="SPN98979.1"/>
    </source>
</evidence>
<keyword evidence="2" id="KW-1185">Reference proteome</keyword>
<dbReference type="Proteomes" id="UP001187682">
    <property type="component" value="Unassembled WGS sequence"/>
</dbReference>
<sequence length="75" mass="8201">MPTALDNAMKSKNLILAFGGVVTAAAAWTILGSDMFPARPDPSGDPDSWTAEEMRRWLDAVRSFSHVLRIPSLWG</sequence>
<gene>
    <name evidence="1" type="ORF">DNG_02018</name>
</gene>
<dbReference type="AlphaFoldDB" id="A0AAE8MUF2"/>
<accession>A0AAE8MUF2</accession>